<evidence type="ECO:0000256" key="6">
    <source>
        <dbReference type="ARBA" id="ARBA00023201"/>
    </source>
</evidence>
<dbReference type="InterPro" id="IPR023171">
    <property type="entry name" value="Na/H_antiporter_dom_sf"/>
</dbReference>
<evidence type="ECO:0000256" key="4">
    <source>
        <dbReference type="ARBA" id="ARBA00022989"/>
    </source>
</evidence>
<feature type="transmembrane region" description="Helical" evidence="7">
    <location>
        <begin position="390"/>
        <end position="412"/>
    </location>
</feature>
<dbReference type="Gene3D" id="1.20.1530.10">
    <property type="entry name" value="Na+/H+ antiporter like domain"/>
    <property type="match status" value="1"/>
</dbReference>
<gene>
    <name evidence="7 8" type="primary">nhaA</name>
    <name evidence="8" type="ORF">ACERLL_01355</name>
</gene>
<proteinExistence type="inferred from homology"/>
<keyword evidence="5 7" id="KW-0472">Membrane</keyword>
<evidence type="ECO:0000256" key="7">
    <source>
        <dbReference type="HAMAP-Rule" id="MF_01844"/>
    </source>
</evidence>
<comment type="caution">
    <text evidence="8">The sequence shown here is derived from an EMBL/GenBank/DDBJ whole genome shotgun (WGS) entry which is preliminary data.</text>
</comment>
<feature type="transmembrane region" description="Helical" evidence="7">
    <location>
        <begin position="197"/>
        <end position="218"/>
    </location>
</feature>
<sequence>MNREGDFQAPLEPTFERIATPFEEFIHQQTTSGLLLIATTLLALVAANSVVAHFYQELLHTHIAISLGPWVLDHTLHHWINDGLMALFFFVVGLEIKREILVGELASLRQAALPIVAAIGGMVVPAALYVALNPSGPMAAGWAIPMATDIAFAVGVMVLLGSRIPKALFTFLVALAIVDDLGAVVVIALFYTENIVLGALGWAALWLAVLVAFNLFGIRRPLPYFLVGGLLWLAMLESGVHATLAGILTAWTIPARPKFDPRTFSKLVRELMDRFDRKTSPGYSLIHNPDQRALVQTLENGVHKVETPLQRLEHLFHLPVALLVIPIFAFANAGVPLHPEQLGTVLTQPVTLGIILGLVLGKTVGIAGSALLAARLGIGQLPTGTGPAHIIGVGLLGGIGFTMSIFIANLGFAGMEETIVLAKTGILAASLVAGLGGLLWLALVPGRPRPA</sequence>
<accession>A0ABV4TTP2</accession>
<protein>
    <recommendedName>
        <fullName evidence="7">Na(+)/H(+) antiporter NhaA</fullName>
    </recommendedName>
    <alternativeName>
        <fullName evidence="7">Sodium/proton antiporter NhaA</fullName>
    </alternativeName>
</protein>
<evidence type="ECO:0000256" key="3">
    <source>
        <dbReference type="ARBA" id="ARBA00022692"/>
    </source>
</evidence>
<evidence type="ECO:0000256" key="5">
    <source>
        <dbReference type="ARBA" id="ARBA00023136"/>
    </source>
</evidence>
<dbReference type="HAMAP" id="MF_01844">
    <property type="entry name" value="NhaA"/>
    <property type="match status" value="1"/>
</dbReference>
<evidence type="ECO:0000256" key="1">
    <source>
        <dbReference type="ARBA" id="ARBA00004429"/>
    </source>
</evidence>
<evidence type="ECO:0000256" key="2">
    <source>
        <dbReference type="ARBA" id="ARBA00022475"/>
    </source>
</evidence>
<name>A0ABV4TTP2_9GAMM</name>
<feature type="transmembrane region" description="Helical" evidence="7">
    <location>
        <begin position="108"/>
        <end position="132"/>
    </location>
</feature>
<evidence type="ECO:0000313" key="8">
    <source>
        <dbReference type="EMBL" id="MFA9459471.1"/>
    </source>
</evidence>
<feature type="transmembrane region" description="Helical" evidence="7">
    <location>
        <begin position="424"/>
        <end position="443"/>
    </location>
</feature>
<dbReference type="InterPro" id="IPR004670">
    <property type="entry name" value="NhaA"/>
</dbReference>
<keyword evidence="9" id="KW-1185">Reference proteome</keyword>
<feature type="transmembrane region" description="Helical" evidence="7">
    <location>
        <begin position="138"/>
        <end position="160"/>
    </location>
</feature>
<feature type="transmembrane region" description="Helical" evidence="7">
    <location>
        <begin position="34"/>
        <end position="56"/>
    </location>
</feature>
<keyword evidence="7" id="KW-0813">Transport</keyword>
<keyword evidence="4 7" id="KW-1133">Transmembrane helix</keyword>
<dbReference type="EMBL" id="JBGUAW010000001">
    <property type="protein sequence ID" value="MFA9459471.1"/>
    <property type="molecule type" value="Genomic_DNA"/>
</dbReference>
<feature type="transmembrane region" description="Helical" evidence="7">
    <location>
        <begin position="76"/>
        <end position="96"/>
    </location>
</feature>
<dbReference type="NCBIfam" id="TIGR00773">
    <property type="entry name" value="NhaA"/>
    <property type="match status" value="1"/>
</dbReference>
<organism evidence="8 9">
    <name type="scientific">Thiohalorhabdus methylotrophus</name>
    <dbReference type="NCBI Taxonomy" id="3242694"/>
    <lineage>
        <taxon>Bacteria</taxon>
        <taxon>Pseudomonadati</taxon>
        <taxon>Pseudomonadota</taxon>
        <taxon>Gammaproteobacteria</taxon>
        <taxon>Thiohalorhabdales</taxon>
        <taxon>Thiohalorhabdaceae</taxon>
        <taxon>Thiohalorhabdus</taxon>
    </lineage>
</organism>
<keyword evidence="2 7" id="KW-1003">Cell membrane</keyword>
<dbReference type="Pfam" id="PF06965">
    <property type="entry name" value="Na_H_antiport_1"/>
    <property type="match status" value="1"/>
</dbReference>
<comment type="similarity">
    <text evidence="7">Belongs to the NhaA Na(+)/H(+) (TC 2.A.33) antiporter family.</text>
</comment>
<comment type="catalytic activity">
    <reaction evidence="7">
        <text>Na(+)(in) + 2 H(+)(out) = Na(+)(out) + 2 H(+)(in)</text>
        <dbReference type="Rhea" id="RHEA:29251"/>
        <dbReference type="ChEBI" id="CHEBI:15378"/>
        <dbReference type="ChEBI" id="CHEBI:29101"/>
    </reaction>
</comment>
<keyword evidence="6 7" id="KW-0739">Sodium transport</keyword>
<evidence type="ECO:0000313" key="9">
    <source>
        <dbReference type="Proteomes" id="UP001575181"/>
    </source>
</evidence>
<dbReference type="Proteomes" id="UP001575181">
    <property type="component" value="Unassembled WGS sequence"/>
</dbReference>
<feature type="transmembrane region" description="Helical" evidence="7">
    <location>
        <begin position="230"/>
        <end position="253"/>
    </location>
</feature>
<comment type="subcellular location">
    <subcellularLocation>
        <location evidence="1">Cell inner membrane</location>
        <topology evidence="1">Multi-pass membrane protein</topology>
    </subcellularLocation>
    <subcellularLocation>
        <location evidence="7">Cell membrane</location>
        <topology evidence="7">Multi-pass membrane protein</topology>
    </subcellularLocation>
</comment>
<keyword evidence="7" id="KW-0406">Ion transport</keyword>
<dbReference type="PANTHER" id="PTHR30341">
    <property type="entry name" value="SODIUM ION/PROTON ANTIPORTER NHAA-RELATED"/>
    <property type="match status" value="1"/>
</dbReference>
<feature type="transmembrane region" description="Helical" evidence="7">
    <location>
        <begin position="350"/>
        <end position="378"/>
    </location>
</feature>
<feature type="transmembrane region" description="Helical" evidence="7">
    <location>
        <begin position="167"/>
        <end position="191"/>
    </location>
</feature>
<reference evidence="8 9" key="1">
    <citation type="submission" date="2024-08" db="EMBL/GenBank/DDBJ databases">
        <title>Whole-genome sequencing of halo(alkali)philic microorganisms from hypersaline lakes.</title>
        <authorList>
            <person name="Sorokin D.Y."/>
            <person name="Merkel A.Y."/>
            <person name="Messina E."/>
            <person name="Yakimov M."/>
        </authorList>
    </citation>
    <scope>NUCLEOTIDE SEQUENCE [LARGE SCALE GENOMIC DNA]</scope>
    <source>
        <strain evidence="8 9">Cl-TMA</strain>
    </source>
</reference>
<dbReference type="RefSeq" id="WP_373654256.1">
    <property type="nucleotide sequence ID" value="NZ_JBGUAW010000001.1"/>
</dbReference>
<feature type="transmembrane region" description="Helical" evidence="7">
    <location>
        <begin position="316"/>
        <end position="338"/>
    </location>
</feature>
<dbReference type="PANTHER" id="PTHR30341:SF0">
    <property type="entry name" value="NA(+)_H(+) ANTIPORTER NHAA"/>
    <property type="match status" value="1"/>
</dbReference>
<keyword evidence="7" id="KW-0050">Antiport</keyword>
<comment type="function">
    <text evidence="7">Na(+)/H(+) antiporter that extrudes sodium in exchange for external protons.</text>
</comment>
<keyword evidence="7" id="KW-0915">Sodium</keyword>
<keyword evidence="3 7" id="KW-0812">Transmembrane</keyword>